<evidence type="ECO:0000313" key="2">
    <source>
        <dbReference type="Proteomes" id="UP000030661"/>
    </source>
</evidence>
<dbReference type="eggNOG" id="ENOG50310ZN">
    <property type="taxonomic scope" value="Bacteria"/>
</dbReference>
<keyword evidence="2" id="KW-1185">Reference proteome</keyword>
<accession>A0A081BW92</accession>
<dbReference type="Pfam" id="PF12675">
    <property type="entry name" value="DUF3795"/>
    <property type="match status" value="1"/>
</dbReference>
<dbReference type="STRING" id="1499967.U27_03559"/>
<dbReference type="EMBL" id="DF820465">
    <property type="protein sequence ID" value="GAK56597.1"/>
    <property type="molecule type" value="Genomic_DNA"/>
</dbReference>
<sequence>MEYEEILKSLAPCGLNCQRCLSHVNSEIKTLSQNLQTALGNFDRYAERFSRFMPVFNNYPQFKELLGFFTQGSCCGCRSGDCKYPNCGVAKCYQVKGVDFCFQCAEFPCDHSNLDPDLHSRWLYINTRMKTIGIEAYFQETKDAPRYL</sequence>
<name>A0A081BW92_VECG1</name>
<protein>
    <recommendedName>
        <fullName evidence="3">DUF3795 domain-containing protein</fullName>
    </recommendedName>
</protein>
<organism evidence="1">
    <name type="scientific">Vecturithrix granuli</name>
    <dbReference type="NCBI Taxonomy" id="1499967"/>
    <lineage>
        <taxon>Bacteria</taxon>
        <taxon>Candidatus Moduliflexota</taxon>
        <taxon>Candidatus Vecturitrichia</taxon>
        <taxon>Candidatus Vecturitrichales</taxon>
        <taxon>Candidatus Vecturitrichaceae</taxon>
        <taxon>Candidatus Vecturithrix</taxon>
    </lineage>
</organism>
<dbReference type="AlphaFoldDB" id="A0A081BW92"/>
<gene>
    <name evidence="1" type="ORF">U27_03559</name>
</gene>
<dbReference type="InterPro" id="IPR024227">
    <property type="entry name" value="DUF3795"/>
</dbReference>
<evidence type="ECO:0008006" key="3">
    <source>
        <dbReference type="Google" id="ProtNLM"/>
    </source>
</evidence>
<dbReference type="HOGENOM" id="CLU_1755251_0_0_0"/>
<proteinExistence type="predicted"/>
<reference evidence="1" key="1">
    <citation type="journal article" date="2015" name="PeerJ">
        <title>First genomic representation of candidate bacterial phylum KSB3 points to enhanced environmental sensing as a trigger of wastewater bulking.</title>
        <authorList>
            <person name="Sekiguchi Y."/>
            <person name="Ohashi A."/>
            <person name="Parks D.H."/>
            <person name="Yamauchi T."/>
            <person name="Tyson G.W."/>
            <person name="Hugenholtz P."/>
        </authorList>
    </citation>
    <scope>NUCLEOTIDE SEQUENCE [LARGE SCALE GENOMIC DNA]</scope>
</reference>
<dbReference type="Proteomes" id="UP000030661">
    <property type="component" value="Unassembled WGS sequence"/>
</dbReference>
<evidence type="ECO:0000313" key="1">
    <source>
        <dbReference type="EMBL" id="GAK56597.1"/>
    </source>
</evidence>